<organism evidence="2 3">
    <name type="scientific">Portunus trituberculatus</name>
    <name type="common">Swimming crab</name>
    <name type="synonym">Neptunus trituberculatus</name>
    <dbReference type="NCBI Taxonomy" id="210409"/>
    <lineage>
        <taxon>Eukaryota</taxon>
        <taxon>Metazoa</taxon>
        <taxon>Ecdysozoa</taxon>
        <taxon>Arthropoda</taxon>
        <taxon>Crustacea</taxon>
        <taxon>Multicrustacea</taxon>
        <taxon>Malacostraca</taxon>
        <taxon>Eumalacostraca</taxon>
        <taxon>Eucarida</taxon>
        <taxon>Decapoda</taxon>
        <taxon>Pleocyemata</taxon>
        <taxon>Brachyura</taxon>
        <taxon>Eubrachyura</taxon>
        <taxon>Portunoidea</taxon>
        <taxon>Portunidae</taxon>
        <taxon>Portuninae</taxon>
        <taxon>Portunus</taxon>
    </lineage>
</organism>
<evidence type="ECO:0000256" key="1">
    <source>
        <dbReference type="SAM" id="MobiDB-lite"/>
    </source>
</evidence>
<comment type="caution">
    <text evidence="2">The sequence shown here is derived from an EMBL/GenBank/DDBJ whole genome shotgun (WGS) entry which is preliminary data.</text>
</comment>
<gene>
    <name evidence="2" type="ORF">E2C01_099922</name>
</gene>
<keyword evidence="3" id="KW-1185">Reference proteome</keyword>
<reference evidence="2 3" key="1">
    <citation type="submission" date="2019-05" db="EMBL/GenBank/DDBJ databases">
        <title>Another draft genome of Portunus trituberculatus and its Hox gene families provides insights of decapod evolution.</title>
        <authorList>
            <person name="Jeong J.-H."/>
            <person name="Song I."/>
            <person name="Kim S."/>
            <person name="Choi T."/>
            <person name="Kim D."/>
            <person name="Ryu S."/>
            <person name="Kim W."/>
        </authorList>
    </citation>
    <scope>NUCLEOTIDE SEQUENCE [LARGE SCALE GENOMIC DNA]</scope>
    <source>
        <tissue evidence="2">Muscle</tissue>
    </source>
</reference>
<feature type="compositionally biased region" description="Low complexity" evidence="1">
    <location>
        <begin position="68"/>
        <end position="86"/>
    </location>
</feature>
<dbReference type="EMBL" id="VSRR010140094">
    <property type="protein sequence ID" value="MPD04245.1"/>
    <property type="molecule type" value="Genomic_DNA"/>
</dbReference>
<dbReference type="AlphaFoldDB" id="A0A5B7KI29"/>
<name>A0A5B7KI29_PORTR</name>
<feature type="compositionally biased region" description="Basic and acidic residues" evidence="1">
    <location>
        <begin position="56"/>
        <end position="65"/>
    </location>
</feature>
<feature type="region of interest" description="Disordered" evidence="1">
    <location>
        <begin position="1"/>
        <end position="97"/>
    </location>
</feature>
<accession>A0A5B7KI29</accession>
<sequence length="97" mass="11083">MFQNMVSIATNHSATGHTCISRETHIQGRDGSEEDDGKHGMSKVKMKKKNKNKNKEKRENNREENNNNDDNNNNDNNDNNNNNNNNAIINKIIASMR</sequence>
<evidence type="ECO:0000313" key="3">
    <source>
        <dbReference type="Proteomes" id="UP000324222"/>
    </source>
</evidence>
<dbReference type="Proteomes" id="UP000324222">
    <property type="component" value="Unassembled WGS sequence"/>
</dbReference>
<feature type="compositionally biased region" description="Basic and acidic residues" evidence="1">
    <location>
        <begin position="20"/>
        <end position="39"/>
    </location>
</feature>
<feature type="compositionally biased region" description="Basic residues" evidence="1">
    <location>
        <begin position="40"/>
        <end position="55"/>
    </location>
</feature>
<evidence type="ECO:0000313" key="2">
    <source>
        <dbReference type="EMBL" id="MPD04245.1"/>
    </source>
</evidence>
<feature type="compositionally biased region" description="Polar residues" evidence="1">
    <location>
        <begin position="1"/>
        <end position="18"/>
    </location>
</feature>
<protein>
    <submittedName>
        <fullName evidence="2">Uncharacterized protein</fullName>
    </submittedName>
</protein>
<proteinExistence type="predicted"/>